<evidence type="ECO:0000256" key="5">
    <source>
        <dbReference type="ARBA" id="ARBA00022856"/>
    </source>
</evidence>
<dbReference type="GeneID" id="43595859"/>
<organism evidence="11 12">
    <name type="scientific">Venustampulla echinocandica</name>
    <dbReference type="NCBI Taxonomy" id="2656787"/>
    <lineage>
        <taxon>Eukaryota</taxon>
        <taxon>Fungi</taxon>
        <taxon>Dikarya</taxon>
        <taxon>Ascomycota</taxon>
        <taxon>Pezizomycotina</taxon>
        <taxon>Leotiomycetes</taxon>
        <taxon>Helotiales</taxon>
        <taxon>Pleuroascaceae</taxon>
        <taxon>Venustampulla</taxon>
    </lineage>
</organism>
<comment type="caution">
    <text evidence="11">The sequence shown here is derived from an EMBL/GenBank/DDBJ whole genome shotgun (WGS) entry which is preliminary data.</text>
</comment>
<sequence length="818" mass="92604">MSSPAEDRFSGIYQHNVSTDSSLTELGSRSNVSQDTTLGDDNSSGRTPTPELKDEKGQPQYFIDEKGEERETVPDDDPLLRDIPWAVRRVVSLEDDTTLPVITFRYFFLTFLFVVPGAILGQIVQYRTTYAPYSIFFVQIASNYVGDWLARFLPDWRVRIPFSKWSFTLNPGPFSVKEHVMVVIAASSGATYNLAYAPISMSELYFDKKIHPAIALFFMWAVVIIGYGYAAIGRHFLVYDPQYPWYQALCQAALFETQTKQRQSPSPVSRRQTMVFFMVLGAVTVWQFFPEFIFPMLQSLAFLCWVAPGNEVANFIGGGLGGMGFLNLSLDWANISGFSQMGSLFLTPWWTQVIVFVGFVVNCWVLLPLSKWGGLTSWNHHLMSNRLYTENGTSYPILSIMTDKPDLNETAYAEIGPPFVSAQLLWGMFFDFATYTSALVWMGIFGFPLLKSIYKKYRERSHNNHKLSVNEQYTDQLNVLMRSYNEVPLSWYMALIVISAIILFTTVGNSDLYIPWWTIFVAMGTGALVVVPLGWLFAVSNFQLVSTQLEAKSFYRMQSRPIGTVNELFYGLMVNAVSGYKNPVGAFVYSTIAGDAWYRAQIMLQDQKLGHYMHIPPKALFFSQIFGSVIGVPINYAVVRWVLDTKADFLSGAKIDPTHQWTGQSLASSLTIGVQYVLIGPIRLFQTPLYRIIPWGFVLGAGTPVVLYGLHRCFPRAKFTLWNSTIFYCTLGSFWGNVTSGTTSSIIGGFFVMYWAYRHHYELWARYNYILAAAFDAGFNLNLLIIFLAFGAGKIVTMPNWWGNNEDSVERCFSMPSD</sequence>
<feature type="transmembrane region" description="Helical" evidence="10">
    <location>
        <begin position="180"/>
        <end position="199"/>
    </location>
</feature>
<dbReference type="InterPro" id="IPR004648">
    <property type="entry name" value="Oligpept_transpt"/>
</dbReference>
<evidence type="ECO:0000256" key="10">
    <source>
        <dbReference type="SAM" id="Phobius"/>
    </source>
</evidence>
<gene>
    <name evidence="11" type="ORF">BP5553_03010</name>
</gene>
<accession>A0A370TT07</accession>
<keyword evidence="3" id="KW-0813">Transport</keyword>
<dbReference type="GO" id="GO:0035673">
    <property type="term" value="F:oligopeptide transmembrane transporter activity"/>
    <property type="evidence" value="ECO:0007669"/>
    <property type="project" value="InterPro"/>
</dbReference>
<dbReference type="GO" id="GO:0016020">
    <property type="term" value="C:membrane"/>
    <property type="evidence" value="ECO:0007669"/>
    <property type="project" value="UniProtKB-SubCell"/>
</dbReference>
<feature type="compositionally biased region" description="Basic and acidic residues" evidence="9">
    <location>
        <begin position="51"/>
        <end position="60"/>
    </location>
</feature>
<feature type="transmembrane region" description="Helical" evidence="10">
    <location>
        <begin position="313"/>
        <end position="333"/>
    </location>
</feature>
<dbReference type="NCBIfam" id="TIGR00728">
    <property type="entry name" value="OPT_sfam"/>
    <property type="match status" value="1"/>
</dbReference>
<proteinExistence type="inferred from homology"/>
<feature type="transmembrane region" description="Helical" evidence="10">
    <location>
        <begin position="274"/>
        <end position="293"/>
    </location>
</feature>
<name>A0A370TT07_9HELO</name>
<evidence type="ECO:0000256" key="6">
    <source>
        <dbReference type="ARBA" id="ARBA00022927"/>
    </source>
</evidence>
<feature type="transmembrane region" description="Helical" evidence="10">
    <location>
        <begin position="619"/>
        <end position="643"/>
    </location>
</feature>
<reference evidence="11 12" key="1">
    <citation type="journal article" date="2018" name="IMA Fungus">
        <title>IMA Genome-F 9: Draft genome sequence of Annulohypoxylon stygium, Aspergillus mulundensis, Berkeleyomyces basicola (syn. Thielaviopsis basicola), Ceratocystis smalleyi, two Cercospora beticola strains, Coleophoma cylindrospora, Fusarium fracticaudum, Phialophora cf. hyalina, and Morchella septimelata.</title>
        <authorList>
            <person name="Wingfield B.D."/>
            <person name="Bills G.F."/>
            <person name="Dong Y."/>
            <person name="Huang W."/>
            <person name="Nel W.J."/>
            <person name="Swalarsk-Parry B.S."/>
            <person name="Vaghefi N."/>
            <person name="Wilken P.M."/>
            <person name="An Z."/>
            <person name="de Beer Z.W."/>
            <person name="De Vos L."/>
            <person name="Chen L."/>
            <person name="Duong T.A."/>
            <person name="Gao Y."/>
            <person name="Hammerbacher A."/>
            <person name="Kikkert J.R."/>
            <person name="Li Y."/>
            <person name="Li H."/>
            <person name="Li K."/>
            <person name="Li Q."/>
            <person name="Liu X."/>
            <person name="Ma X."/>
            <person name="Naidoo K."/>
            <person name="Pethybridge S.J."/>
            <person name="Sun J."/>
            <person name="Steenkamp E.T."/>
            <person name="van der Nest M.A."/>
            <person name="van Wyk S."/>
            <person name="Wingfield M.J."/>
            <person name="Xiong C."/>
            <person name="Yue Q."/>
            <person name="Zhang X."/>
        </authorList>
    </citation>
    <scope>NUCLEOTIDE SEQUENCE [LARGE SCALE GENOMIC DNA]</scope>
    <source>
        <strain evidence="11 12">BP 5553</strain>
    </source>
</reference>
<keyword evidence="12" id="KW-1185">Reference proteome</keyword>
<evidence type="ECO:0000256" key="7">
    <source>
        <dbReference type="ARBA" id="ARBA00022989"/>
    </source>
</evidence>
<evidence type="ECO:0008006" key="13">
    <source>
        <dbReference type="Google" id="ProtNLM"/>
    </source>
</evidence>
<evidence type="ECO:0000256" key="1">
    <source>
        <dbReference type="ARBA" id="ARBA00004141"/>
    </source>
</evidence>
<feature type="transmembrane region" description="Helical" evidence="10">
    <location>
        <begin position="345"/>
        <end position="367"/>
    </location>
</feature>
<comment type="subcellular location">
    <subcellularLocation>
        <location evidence="1">Membrane</location>
        <topology evidence="1">Multi-pass membrane protein</topology>
    </subcellularLocation>
</comment>
<dbReference type="GO" id="GO:0015031">
    <property type="term" value="P:protein transport"/>
    <property type="evidence" value="ECO:0007669"/>
    <property type="project" value="UniProtKB-KW"/>
</dbReference>
<evidence type="ECO:0000256" key="4">
    <source>
        <dbReference type="ARBA" id="ARBA00022692"/>
    </source>
</evidence>
<protein>
    <recommendedName>
        <fullName evidence="13">OPT superfamily oligopeptide transporter</fullName>
    </recommendedName>
</protein>
<dbReference type="AlphaFoldDB" id="A0A370TT07"/>
<evidence type="ECO:0000313" key="11">
    <source>
        <dbReference type="EMBL" id="RDL38670.1"/>
    </source>
</evidence>
<dbReference type="PANTHER" id="PTHR22601">
    <property type="entry name" value="ISP4 LIKE PROTEIN"/>
    <property type="match status" value="1"/>
</dbReference>
<evidence type="ECO:0000256" key="3">
    <source>
        <dbReference type="ARBA" id="ARBA00022448"/>
    </source>
</evidence>
<keyword evidence="5" id="KW-0571">Peptide transport</keyword>
<evidence type="ECO:0000256" key="9">
    <source>
        <dbReference type="SAM" id="MobiDB-lite"/>
    </source>
</evidence>
<feature type="transmembrane region" description="Helical" evidence="10">
    <location>
        <begin position="424"/>
        <end position="450"/>
    </location>
</feature>
<dbReference type="Pfam" id="PF03169">
    <property type="entry name" value="OPT"/>
    <property type="match status" value="1"/>
</dbReference>
<dbReference type="Proteomes" id="UP000254866">
    <property type="component" value="Unassembled WGS sequence"/>
</dbReference>
<keyword evidence="8 10" id="KW-0472">Membrane</keyword>
<feature type="transmembrane region" description="Helical" evidence="10">
    <location>
        <begin position="514"/>
        <end position="538"/>
    </location>
</feature>
<feature type="transmembrane region" description="Helical" evidence="10">
    <location>
        <begin position="692"/>
        <end position="711"/>
    </location>
</feature>
<dbReference type="EMBL" id="NPIC01000002">
    <property type="protein sequence ID" value="RDL38670.1"/>
    <property type="molecule type" value="Genomic_DNA"/>
</dbReference>
<evidence type="ECO:0000256" key="2">
    <source>
        <dbReference type="ARBA" id="ARBA00008807"/>
    </source>
</evidence>
<evidence type="ECO:0000256" key="8">
    <source>
        <dbReference type="ARBA" id="ARBA00023136"/>
    </source>
</evidence>
<feature type="transmembrane region" description="Helical" evidence="10">
    <location>
        <begin position="106"/>
        <end position="124"/>
    </location>
</feature>
<feature type="transmembrane region" description="Helical" evidence="10">
    <location>
        <begin position="769"/>
        <end position="792"/>
    </location>
</feature>
<feature type="transmembrane region" description="Helical" evidence="10">
    <location>
        <begin position="211"/>
        <end position="232"/>
    </location>
</feature>
<feature type="compositionally biased region" description="Polar residues" evidence="9">
    <location>
        <begin position="13"/>
        <end position="47"/>
    </location>
</feature>
<dbReference type="InterPro" id="IPR004813">
    <property type="entry name" value="OPT"/>
</dbReference>
<comment type="similarity">
    <text evidence="2">Belongs to the oligopeptide OPT transporter family.</text>
</comment>
<keyword evidence="7 10" id="KW-1133">Transmembrane helix</keyword>
<feature type="region of interest" description="Disordered" evidence="9">
    <location>
        <begin position="1"/>
        <end position="60"/>
    </location>
</feature>
<feature type="transmembrane region" description="Helical" evidence="10">
    <location>
        <begin position="663"/>
        <end position="685"/>
    </location>
</feature>
<evidence type="ECO:0000313" key="12">
    <source>
        <dbReference type="Proteomes" id="UP000254866"/>
    </source>
</evidence>
<keyword evidence="6" id="KW-0653">Protein transport</keyword>
<feature type="transmembrane region" description="Helical" evidence="10">
    <location>
        <begin position="731"/>
        <end position="757"/>
    </location>
</feature>
<dbReference type="OrthoDB" id="9986677at2759"/>
<dbReference type="RefSeq" id="XP_031871326.1">
    <property type="nucleotide sequence ID" value="XM_032011633.1"/>
</dbReference>
<keyword evidence="4 10" id="KW-0812">Transmembrane</keyword>
<feature type="transmembrane region" description="Helical" evidence="10">
    <location>
        <begin position="489"/>
        <end position="508"/>
    </location>
</feature>